<sequence>MFTTYPKAEIAFDPPDAPDSHEGQRVWSFVEQELLLPWLYLQVVRRSGQEHYASMLMMYHAHELRQFIDAQSNRVWVEQVQLVTPPHMNGQPIWMMEPLTMAGIVVDPRDGSHFIVYQVAGGVTYSLRDDADAGLTPFKILFSDERDLRSPKVPGRE</sequence>
<dbReference type="OrthoDB" id="7021542at2"/>
<name>A0A7U9CT63_PSEFL</name>
<organism evidence="1 2">
    <name type="scientific">Pseudomonas fluorescens R124</name>
    <dbReference type="NCBI Taxonomy" id="743713"/>
    <lineage>
        <taxon>Bacteria</taxon>
        <taxon>Pseudomonadati</taxon>
        <taxon>Pseudomonadota</taxon>
        <taxon>Gammaproteobacteria</taxon>
        <taxon>Pseudomonadales</taxon>
        <taxon>Pseudomonadaceae</taxon>
        <taxon>Pseudomonas</taxon>
    </lineage>
</organism>
<dbReference type="Proteomes" id="UP000006045">
    <property type="component" value="Chromosome"/>
</dbReference>
<protein>
    <submittedName>
        <fullName evidence="1">Uncharacterized protein</fullName>
    </submittedName>
</protein>
<dbReference type="EMBL" id="CM001561">
    <property type="protein sequence ID" value="EJZ58207.1"/>
    <property type="molecule type" value="Genomic_DNA"/>
</dbReference>
<accession>A0A7U9CT63</accession>
<evidence type="ECO:0000313" key="2">
    <source>
        <dbReference type="Proteomes" id="UP000006045"/>
    </source>
</evidence>
<dbReference type="RefSeq" id="WP_003224761.1">
    <property type="nucleotide sequence ID" value="NZ_CM001561.1"/>
</dbReference>
<proteinExistence type="predicted"/>
<reference evidence="1 2" key="1">
    <citation type="submission" date="2012-08" db="EMBL/GenBank/DDBJ databases">
        <title>The genome of cave-isolated P. fluorescens strain R124 demonstrates phenotypic adaptation to the mineral environment.</title>
        <authorList>
            <person name="Barton M.D."/>
            <person name="Petronio M."/>
            <person name="Giarrizzo J.G."/>
            <person name="Bowling B.V."/>
            <person name="Barton H.A."/>
        </authorList>
    </citation>
    <scope>NUCLEOTIDE SEQUENCE [LARGE SCALE GENOMIC DNA]</scope>
    <source>
        <strain evidence="1 2">R124</strain>
    </source>
</reference>
<dbReference type="AlphaFoldDB" id="A0A7U9CT63"/>
<evidence type="ECO:0000313" key="1">
    <source>
        <dbReference type="EMBL" id="EJZ58207.1"/>
    </source>
</evidence>
<gene>
    <name evidence="1" type="ORF">I1A_002534</name>
</gene>